<evidence type="ECO:0000313" key="3">
    <source>
        <dbReference type="Proteomes" id="UP000603352"/>
    </source>
</evidence>
<gene>
    <name evidence="2" type="ORF">GCM10011505_43280</name>
</gene>
<sequence>MTSGTIRQAFRQNTSRTFRAGGGMTGGQDSPFRIAQIASMTQVIAAMMPPVGRCPHEVLQSGFHNHLESHRDRPSTPNSSFKTAFRQVMQIIAGASPIDEAKLRTELAVAPANAPFQANMVLADPSPQKALFDDLSAKAPQIGAIT</sequence>
<proteinExistence type="predicted"/>
<accession>A0ABQ1J391</accession>
<dbReference type="Proteomes" id="UP000603352">
    <property type="component" value="Unassembled WGS sequence"/>
</dbReference>
<keyword evidence="3" id="KW-1185">Reference proteome</keyword>
<organism evidence="2 3">
    <name type="scientific">Tistrella bauzanensis</name>
    <dbReference type="NCBI Taxonomy" id="657419"/>
    <lineage>
        <taxon>Bacteria</taxon>
        <taxon>Pseudomonadati</taxon>
        <taxon>Pseudomonadota</taxon>
        <taxon>Alphaproteobacteria</taxon>
        <taxon>Geminicoccales</taxon>
        <taxon>Geminicoccaceae</taxon>
        <taxon>Tistrella</taxon>
    </lineage>
</organism>
<name>A0ABQ1J391_9PROT</name>
<feature type="region of interest" description="Disordered" evidence="1">
    <location>
        <begin position="1"/>
        <end position="30"/>
    </location>
</feature>
<protein>
    <submittedName>
        <fullName evidence="2">Uncharacterized protein</fullName>
    </submittedName>
</protein>
<evidence type="ECO:0000256" key="1">
    <source>
        <dbReference type="SAM" id="MobiDB-lite"/>
    </source>
</evidence>
<reference evidence="3" key="1">
    <citation type="journal article" date="2019" name="Int. J. Syst. Evol. Microbiol.">
        <title>The Global Catalogue of Microorganisms (GCM) 10K type strain sequencing project: providing services to taxonomists for standard genome sequencing and annotation.</title>
        <authorList>
            <consortium name="The Broad Institute Genomics Platform"/>
            <consortium name="The Broad Institute Genome Sequencing Center for Infectious Disease"/>
            <person name="Wu L."/>
            <person name="Ma J."/>
        </authorList>
    </citation>
    <scope>NUCLEOTIDE SEQUENCE [LARGE SCALE GENOMIC DNA]</scope>
    <source>
        <strain evidence="3">CGMCC 1.10188</strain>
    </source>
</reference>
<evidence type="ECO:0000313" key="2">
    <source>
        <dbReference type="EMBL" id="GGB57743.1"/>
    </source>
</evidence>
<comment type="caution">
    <text evidence="2">The sequence shown here is derived from an EMBL/GenBank/DDBJ whole genome shotgun (WGS) entry which is preliminary data.</text>
</comment>
<dbReference type="EMBL" id="BMDZ01000073">
    <property type="protein sequence ID" value="GGB57743.1"/>
    <property type="molecule type" value="Genomic_DNA"/>
</dbReference>
<dbReference type="RefSeq" id="WP_188581832.1">
    <property type="nucleotide sequence ID" value="NZ_BMDZ01000073.1"/>
</dbReference>
<feature type="compositionally biased region" description="Polar residues" evidence="1">
    <location>
        <begin position="1"/>
        <end position="17"/>
    </location>
</feature>